<keyword evidence="2" id="KW-1185">Reference proteome</keyword>
<proteinExistence type="predicted"/>
<comment type="caution">
    <text evidence="1">The sequence shown here is derived from an EMBL/GenBank/DDBJ whole genome shotgun (WGS) entry which is preliminary data.</text>
</comment>
<protein>
    <submittedName>
        <fullName evidence="1">Uncharacterized protein</fullName>
    </submittedName>
</protein>
<reference evidence="1 2" key="1">
    <citation type="submission" date="2010-04" db="EMBL/GenBank/DDBJ databases">
        <authorList>
            <person name="Muzny D."/>
            <person name="Qin X."/>
            <person name="Deng J."/>
            <person name="Jiang H."/>
            <person name="Liu Y."/>
            <person name="Qu J."/>
            <person name="Song X.-Z."/>
            <person name="Zhang L."/>
            <person name="Thornton R."/>
            <person name="Coyle M."/>
            <person name="Francisco L."/>
            <person name="Jackson L."/>
            <person name="Javaid M."/>
            <person name="Korchina V."/>
            <person name="Kovar C."/>
            <person name="Mata R."/>
            <person name="Mathew T."/>
            <person name="Ngo R."/>
            <person name="Nguyen L."/>
            <person name="Nguyen N."/>
            <person name="Okwuonu G."/>
            <person name="Ongeri F."/>
            <person name="Pham C."/>
            <person name="Simmons D."/>
            <person name="Wilczek-Boney K."/>
            <person name="Hale W."/>
            <person name="Jakkamsetti A."/>
            <person name="Pham P."/>
            <person name="Ruth R."/>
            <person name="San Lucas F."/>
            <person name="Warren J."/>
            <person name="Zhang J."/>
            <person name="Zhao Z."/>
            <person name="Zhou C."/>
            <person name="Zhu D."/>
            <person name="Lee S."/>
            <person name="Bess C."/>
            <person name="Blankenburg K."/>
            <person name="Forbes L."/>
            <person name="Fu Q."/>
            <person name="Gubbala S."/>
            <person name="Hirani K."/>
            <person name="Jayaseelan J.C."/>
            <person name="Lara F."/>
            <person name="Munidasa M."/>
            <person name="Palculict T."/>
            <person name="Patil S."/>
            <person name="Pu L.-L."/>
            <person name="Saada N."/>
            <person name="Tang L."/>
            <person name="Weissenberger G."/>
            <person name="Zhu Y."/>
            <person name="Hemphill L."/>
            <person name="Shang Y."/>
            <person name="Youmans B."/>
            <person name="Ayvaz T."/>
            <person name="Ross M."/>
            <person name="Santibanez J."/>
            <person name="Aqrawi P."/>
            <person name="Gross S."/>
            <person name="Joshi V."/>
            <person name="Fowler G."/>
            <person name="Nazareth L."/>
            <person name="Reid J."/>
            <person name="Worley K."/>
            <person name="Petrosino J."/>
            <person name="Highlander S."/>
            <person name="Gibbs R."/>
        </authorList>
    </citation>
    <scope>NUCLEOTIDE SEQUENCE [LARGE SCALE GENOMIC DNA]</scope>
    <source>
        <strain evidence="1 2">DSM 11664</strain>
    </source>
</reference>
<evidence type="ECO:0000313" key="2">
    <source>
        <dbReference type="Proteomes" id="UP000004069"/>
    </source>
</evidence>
<dbReference type="PATRIC" id="fig|585524.9.peg.985"/>
<dbReference type="CAZy" id="GT4">
    <property type="family name" value="Glycosyltransferase Family 4"/>
</dbReference>
<accession>D4YSB0</accession>
<dbReference type="eggNOG" id="COG0438">
    <property type="taxonomic scope" value="Bacteria"/>
</dbReference>
<dbReference type="STRING" id="83683.B1745_02560"/>
<dbReference type="OrthoDB" id="570545at2"/>
<gene>
    <name evidence="1" type="ORF">HMPREF0493_0388</name>
</gene>
<dbReference type="EMBL" id="ADNY01000013">
    <property type="protein sequence ID" value="EFG55925.1"/>
    <property type="molecule type" value="Genomic_DNA"/>
</dbReference>
<dbReference type="AlphaFoldDB" id="D4YSB0"/>
<dbReference type="Gene3D" id="3.40.50.2000">
    <property type="entry name" value="Glycogen Phosphorylase B"/>
    <property type="match status" value="1"/>
</dbReference>
<evidence type="ECO:0000313" key="1">
    <source>
        <dbReference type="EMBL" id="EFG55925.1"/>
    </source>
</evidence>
<name>D4YSB0_9LACO</name>
<organism evidence="1 2">
    <name type="scientific">Lactobacillus amylolyticus DSM 11664</name>
    <dbReference type="NCBI Taxonomy" id="585524"/>
    <lineage>
        <taxon>Bacteria</taxon>
        <taxon>Bacillati</taxon>
        <taxon>Bacillota</taxon>
        <taxon>Bacilli</taxon>
        <taxon>Lactobacillales</taxon>
        <taxon>Lactobacillaceae</taxon>
        <taxon>Lactobacillus</taxon>
    </lineage>
</organism>
<sequence length="184" mass="21096">MDYTEFFDDKAQLKMREFVDQNNNPLIREYFCQSNQNKPMLTLIEMKKGFKTVRFEKEASFQAYFLDCLAERNAQAVFYCDRCMQVLPAFEKMKHIVPSYVIFHSALTPSGYLNDQVYSVFKPVTELAKAGKIRGLISSTKRESKDAAEVLQVSHSYDIPVTFTSSEDKIPFSSRTPGKIIAVA</sequence>
<dbReference type="Proteomes" id="UP000004069">
    <property type="component" value="Unassembled WGS sequence"/>
</dbReference>
<dbReference type="RefSeq" id="WP_006351542.1">
    <property type="nucleotide sequence ID" value="NZ_ADNY01000013.1"/>
</dbReference>